<dbReference type="AlphaFoldDB" id="A0A1H0I814"/>
<evidence type="ECO:0000313" key="2">
    <source>
        <dbReference type="Proteomes" id="UP000199651"/>
    </source>
</evidence>
<dbReference type="STRING" id="504798.SAMN05421871_108150"/>
<proteinExistence type="predicted"/>
<organism evidence="1 2">
    <name type="scientific">Actinokineospora alba</name>
    <dbReference type="NCBI Taxonomy" id="504798"/>
    <lineage>
        <taxon>Bacteria</taxon>
        <taxon>Bacillati</taxon>
        <taxon>Actinomycetota</taxon>
        <taxon>Actinomycetes</taxon>
        <taxon>Pseudonocardiales</taxon>
        <taxon>Pseudonocardiaceae</taxon>
        <taxon>Actinokineospora</taxon>
    </lineage>
</organism>
<dbReference type="EMBL" id="FNJB01000002">
    <property type="protein sequence ID" value="SDO27526.1"/>
    <property type="molecule type" value="Genomic_DNA"/>
</dbReference>
<dbReference type="Proteomes" id="UP000199651">
    <property type="component" value="Unassembled WGS sequence"/>
</dbReference>
<protein>
    <submittedName>
        <fullName evidence="1">Uncharacterized protein</fullName>
    </submittedName>
</protein>
<evidence type="ECO:0000313" key="1">
    <source>
        <dbReference type="EMBL" id="SDO27526.1"/>
    </source>
</evidence>
<reference evidence="2" key="1">
    <citation type="submission" date="2016-10" db="EMBL/GenBank/DDBJ databases">
        <authorList>
            <person name="Varghese N."/>
            <person name="Submissions S."/>
        </authorList>
    </citation>
    <scope>NUCLEOTIDE SEQUENCE [LARGE SCALE GENOMIC DNA]</scope>
    <source>
        <strain evidence="2">IBRC-M 10655</strain>
    </source>
</reference>
<gene>
    <name evidence="1" type="ORF">SAMN05192558_102451</name>
</gene>
<keyword evidence="2" id="KW-1185">Reference proteome</keyword>
<accession>A0A1H0I814</accession>
<name>A0A1H0I814_9PSEU</name>
<sequence length="77" mass="8692">MGDSLPEGLNRWSRGCDLRVYRGGMATKVIEVEDDELKLILAALRSYLTDFGHDEADLQRAIKHLIAKLPRPERTVA</sequence>